<proteinExistence type="predicted"/>
<dbReference type="RefSeq" id="WP_123214087.1">
    <property type="nucleotide sequence ID" value="NZ_RJTM01000002.1"/>
</dbReference>
<name>A0A3N0F545_SINP1</name>
<sequence length="574" mass="64018">MIYKGFLVVIAMWITGHHMGHARDKIVNVTDFGAFPDDSKCDINAIKQALEHAKTVGAKALVFEAGTYDLFVGDVTKNTAIEVTKLHDFTMRGSKDSEGNPATTFLRHYDFRNDMYGKPILSVRECNNFRLQHVIFDNAPRYSTAGEVIANDGQSVTVKIFEGNPVIDGTLFFTSNIWDLSTKTLKKAESPTYGGDVYKKKEEYTWHVEGDPAERIMKLNSPTVASGVEVGEGLSWHFSYKGVQVNFYGCHDLFVENVWTYNAIGFCMQAQACENITAGKIKIMAPDNQLAVGSRDGWKLYACRGKIVMDELYMEGVRWDGQNVHGSFLSPYRVINKNTIWLKKKKGAILPIPEGSKIGFWNGREEVLCTVRKSVIRPIENKGGFLLTFEENIPDFVTDKTLCQIYGWNIDHYALSNSEFRNIAGSASLIRNTDVTIVNNTFDHIMYPAIMIGAAINEGEGVVPKNVRIENNRISHSGWMARYGITGAIGIRNQEKGEKLVFFDKDKAAAKLKKKSPPLTNIQIIGNTIMYGEKGIVASGTLDLLIKGNVFRQVEETIVADRKSNPGMLVTGNE</sequence>
<dbReference type="InterPro" id="IPR006626">
    <property type="entry name" value="PbH1"/>
</dbReference>
<dbReference type="SUPFAM" id="SSF51126">
    <property type="entry name" value="Pectin lyase-like"/>
    <property type="match status" value="1"/>
</dbReference>
<organism evidence="1 2">
    <name type="scientific">Sinomicrobium pectinilyticum</name>
    <dbReference type="NCBI Taxonomy" id="1084421"/>
    <lineage>
        <taxon>Bacteria</taxon>
        <taxon>Pseudomonadati</taxon>
        <taxon>Bacteroidota</taxon>
        <taxon>Flavobacteriia</taxon>
        <taxon>Flavobacteriales</taxon>
        <taxon>Flavobacteriaceae</taxon>
        <taxon>Sinomicrobium</taxon>
    </lineage>
</organism>
<keyword evidence="2" id="KW-1185">Reference proteome</keyword>
<dbReference type="InterPro" id="IPR011050">
    <property type="entry name" value="Pectin_lyase_fold/virulence"/>
</dbReference>
<dbReference type="InterPro" id="IPR012334">
    <property type="entry name" value="Pectin_lyas_fold"/>
</dbReference>
<dbReference type="Proteomes" id="UP000267469">
    <property type="component" value="Unassembled WGS sequence"/>
</dbReference>
<accession>A0A3N0F545</accession>
<evidence type="ECO:0008006" key="3">
    <source>
        <dbReference type="Google" id="ProtNLM"/>
    </source>
</evidence>
<dbReference type="EMBL" id="RJTM01000002">
    <property type="protein sequence ID" value="RNL95175.1"/>
    <property type="molecule type" value="Genomic_DNA"/>
</dbReference>
<gene>
    <name evidence="1" type="ORF">ED312_00825</name>
</gene>
<dbReference type="OrthoDB" id="9807299at2"/>
<comment type="caution">
    <text evidence="1">The sequence shown here is derived from an EMBL/GenBank/DDBJ whole genome shotgun (WGS) entry which is preliminary data.</text>
</comment>
<evidence type="ECO:0000313" key="1">
    <source>
        <dbReference type="EMBL" id="RNL95175.1"/>
    </source>
</evidence>
<evidence type="ECO:0000313" key="2">
    <source>
        <dbReference type="Proteomes" id="UP000267469"/>
    </source>
</evidence>
<dbReference type="Gene3D" id="2.160.20.10">
    <property type="entry name" value="Single-stranded right-handed beta-helix, Pectin lyase-like"/>
    <property type="match status" value="2"/>
</dbReference>
<dbReference type="SMART" id="SM00710">
    <property type="entry name" value="PbH1"/>
    <property type="match status" value="3"/>
</dbReference>
<dbReference type="AlphaFoldDB" id="A0A3N0F545"/>
<protein>
    <recommendedName>
        <fullName evidence="3">Right-handed parallel beta-helix repeat-containing protein</fullName>
    </recommendedName>
</protein>
<reference evidence="1 2" key="1">
    <citation type="submission" date="2018-10" db="EMBL/GenBank/DDBJ databases">
        <title>Sinomicrobium pectinilyticum sp. nov., a pectinase-producing bacterium isolated from alkaline and saline soil, and emended description of the genus Sinomicrobium.</title>
        <authorList>
            <person name="Cheng B."/>
            <person name="Li C."/>
            <person name="Lai Q."/>
            <person name="Du M."/>
            <person name="Shao Z."/>
            <person name="Xu P."/>
            <person name="Yang C."/>
        </authorList>
    </citation>
    <scope>NUCLEOTIDE SEQUENCE [LARGE SCALE GENOMIC DNA]</scope>
    <source>
        <strain evidence="1 2">5DNS001</strain>
    </source>
</reference>